<evidence type="ECO:0000313" key="4">
    <source>
        <dbReference type="Proteomes" id="UP000726170"/>
    </source>
</evidence>
<comment type="caution">
    <text evidence="3">The sequence shown here is derived from an EMBL/GenBank/DDBJ whole genome shotgun (WGS) entry which is preliminary data.</text>
</comment>
<feature type="transmembrane region" description="Helical" evidence="1">
    <location>
        <begin position="6"/>
        <end position="25"/>
    </location>
</feature>
<proteinExistence type="predicted"/>
<evidence type="ECO:0000256" key="1">
    <source>
        <dbReference type="SAM" id="Phobius"/>
    </source>
</evidence>
<protein>
    <submittedName>
        <fullName evidence="3">Tripartite tricarboxylate transporter TctB family protein</fullName>
    </submittedName>
</protein>
<accession>A0ABS6ELH8</accession>
<keyword evidence="4" id="KW-1185">Reference proteome</keyword>
<sequence length="141" mass="15776">MKKIIPILSIITGCYWVIYGFKYGFWIRKGPGGGFLPVISGILAVIFAILVLKSQKNDKDKIKFNWKAFLPVVGVISMLLISYLLGLILAIAIYIFLWLKYIEKYKTLKSLIIGSCCSVVVYGIFVLWLSVPLPTGILGLL</sequence>
<keyword evidence="1" id="KW-0812">Transmembrane</keyword>
<feature type="transmembrane region" description="Helical" evidence="1">
    <location>
        <begin position="32"/>
        <end position="52"/>
    </location>
</feature>
<gene>
    <name evidence="3" type="ORF">KQI86_16275</name>
</gene>
<keyword evidence="1" id="KW-0472">Membrane</keyword>
<feature type="domain" description="DUF1468" evidence="2">
    <location>
        <begin position="9"/>
        <end position="134"/>
    </location>
</feature>
<keyword evidence="1" id="KW-1133">Transmembrane helix</keyword>
<dbReference type="EMBL" id="JAHLQF010000004">
    <property type="protein sequence ID" value="MBU5485878.1"/>
    <property type="molecule type" value="Genomic_DNA"/>
</dbReference>
<dbReference type="InterPro" id="IPR009936">
    <property type="entry name" value="DUF1468"/>
</dbReference>
<dbReference type="Pfam" id="PF07331">
    <property type="entry name" value="TctB"/>
    <property type="match status" value="1"/>
</dbReference>
<reference evidence="3 4" key="1">
    <citation type="submission" date="2021-06" db="EMBL/GenBank/DDBJ databases">
        <authorList>
            <person name="Sun Q."/>
            <person name="Li D."/>
        </authorList>
    </citation>
    <scope>NUCLEOTIDE SEQUENCE [LARGE SCALE GENOMIC DNA]</scope>
    <source>
        <strain evidence="3 4">MSJ-11</strain>
    </source>
</reference>
<dbReference type="RefSeq" id="WP_216440480.1">
    <property type="nucleotide sequence ID" value="NZ_JAHLQF010000004.1"/>
</dbReference>
<feature type="transmembrane region" description="Helical" evidence="1">
    <location>
        <begin position="72"/>
        <end position="99"/>
    </location>
</feature>
<evidence type="ECO:0000259" key="2">
    <source>
        <dbReference type="Pfam" id="PF07331"/>
    </source>
</evidence>
<evidence type="ECO:0000313" key="3">
    <source>
        <dbReference type="EMBL" id="MBU5485878.1"/>
    </source>
</evidence>
<dbReference type="Proteomes" id="UP000726170">
    <property type="component" value="Unassembled WGS sequence"/>
</dbReference>
<feature type="transmembrane region" description="Helical" evidence="1">
    <location>
        <begin position="111"/>
        <end position="131"/>
    </location>
</feature>
<name>A0ABS6ELH8_9CLOT</name>
<organism evidence="3 4">
    <name type="scientific">Clostridium mobile</name>
    <dbReference type="NCBI Taxonomy" id="2841512"/>
    <lineage>
        <taxon>Bacteria</taxon>
        <taxon>Bacillati</taxon>
        <taxon>Bacillota</taxon>
        <taxon>Clostridia</taxon>
        <taxon>Eubacteriales</taxon>
        <taxon>Clostridiaceae</taxon>
        <taxon>Clostridium</taxon>
    </lineage>
</organism>